<accession>A0A9N9E3C8</accession>
<comment type="caution">
    <text evidence="1">The sequence shown here is derived from an EMBL/GenBank/DDBJ whole genome shotgun (WGS) entry which is preliminary data.</text>
</comment>
<protein>
    <submittedName>
        <fullName evidence="1">4360_t:CDS:1</fullName>
    </submittedName>
</protein>
<evidence type="ECO:0000313" key="2">
    <source>
        <dbReference type="Proteomes" id="UP000789570"/>
    </source>
</evidence>
<dbReference type="AlphaFoldDB" id="A0A9N9E3C8"/>
<gene>
    <name evidence="1" type="ORF">FCALED_LOCUS11548</name>
</gene>
<dbReference type="EMBL" id="CAJVPQ010004946">
    <property type="protein sequence ID" value="CAG8661053.1"/>
    <property type="molecule type" value="Genomic_DNA"/>
</dbReference>
<reference evidence="1" key="1">
    <citation type="submission" date="2021-06" db="EMBL/GenBank/DDBJ databases">
        <authorList>
            <person name="Kallberg Y."/>
            <person name="Tangrot J."/>
            <person name="Rosling A."/>
        </authorList>
    </citation>
    <scope>NUCLEOTIDE SEQUENCE</scope>
    <source>
        <strain evidence="1">UK204</strain>
    </source>
</reference>
<evidence type="ECO:0000313" key="1">
    <source>
        <dbReference type="EMBL" id="CAG8661053.1"/>
    </source>
</evidence>
<sequence length="72" mass="8268">MNVGELLVDKTYVEDAKDKVEFMREVFSNKINLEPNVQGNMSACFREISARCDKLEALHETAHEIERVALQN</sequence>
<organism evidence="1 2">
    <name type="scientific">Funneliformis caledonium</name>
    <dbReference type="NCBI Taxonomy" id="1117310"/>
    <lineage>
        <taxon>Eukaryota</taxon>
        <taxon>Fungi</taxon>
        <taxon>Fungi incertae sedis</taxon>
        <taxon>Mucoromycota</taxon>
        <taxon>Glomeromycotina</taxon>
        <taxon>Glomeromycetes</taxon>
        <taxon>Glomerales</taxon>
        <taxon>Glomeraceae</taxon>
        <taxon>Funneliformis</taxon>
    </lineage>
</organism>
<proteinExistence type="predicted"/>
<keyword evidence="2" id="KW-1185">Reference proteome</keyword>
<dbReference type="Proteomes" id="UP000789570">
    <property type="component" value="Unassembled WGS sequence"/>
</dbReference>
<name>A0A9N9E3C8_9GLOM</name>